<dbReference type="NCBIfam" id="TIGR00975">
    <property type="entry name" value="3a0107s03"/>
    <property type="match status" value="1"/>
</dbReference>
<feature type="compositionally biased region" description="Gly residues" evidence="5">
    <location>
        <begin position="29"/>
        <end position="40"/>
    </location>
</feature>
<protein>
    <recommendedName>
        <fullName evidence="4">Phosphate-binding protein</fullName>
    </recommendedName>
</protein>
<dbReference type="InterPro" id="IPR050962">
    <property type="entry name" value="Phosphate-bind_PstS"/>
</dbReference>
<dbReference type="InterPro" id="IPR024370">
    <property type="entry name" value="PBP_domain"/>
</dbReference>
<feature type="signal peptide" evidence="6">
    <location>
        <begin position="1"/>
        <end position="28"/>
    </location>
</feature>
<reference evidence="8" key="1">
    <citation type="submission" date="2023-10" db="EMBL/GenBank/DDBJ databases">
        <title>Development of a sustainable strategy for remediation of hydrocarbon-contaminated territories based on the waste exchange concept.</title>
        <authorList>
            <person name="Krivoruchko A."/>
        </authorList>
    </citation>
    <scope>NUCLEOTIDE SEQUENCE</scope>
    <source>
        <strain evidence="8">IEGM 1325</strain>
    </source>
</reference>
<dbReference type="GO" id="GO:0035435">
    <property type="term" value="P:phosphate ion transmembrane transport"/>
    <property type="evidence" value="ECO:0007669"/>
    <property type="project" value="InterPro"/>
</dbReference>
<dbReference type="PIRSF" id="PIRSF002756">
    <property type="entry name" value="PstS"/>
    <property type="match status" value="1"/>
</dbReference>
<evidence type="ECO:0000256" key="4">
    <source>
        <dbReference type="PIRNR" id="PIRNR002756"/>
    </source>
</evidence>
<comment type="similarity">
    <text evidence="1 4">Belongs to the PstS family.</text>
</comment>
<evidence type="ECO:0000256" key="6">
    <source>
        <dbReference type="SAM" id="SignalP"/>
    </source>
</evidence>
<dbReference type="PROSITE" id="PS51257">
    <property type="entry name" value="PROKAR_LIPOPROTEIN"/>
    <property type="match status" value="1"/>
</dbReference>
<organism evidence="8 9">
    <name type="scientific">Micrococcus yunnanensis</name>
    <dbReference type="NCBI Taxonomy" id="566027"/>
    <lineage>
        <taxon>Bacteria</taxon>
        <taxon>Bacillati</taxon>
        <taxon>Actinomycetota</taxon>
        <taxon>Actinomycetes</taxon>
        <taxon>Micrococcales</taxon>
        <taxon>Micrococcaceae</taxon>
        <taxon>Micrococcus</taxon>
    </lineage>
</organism>
<sequence length="379" mass="39016">MKAHRFGRSAALLSVAAIALTACSSADSGNGGSDASGSAGGSDASGSAGGEQGTTSEVQGNLVGAGASSQEAAMTAWTQGVTETAPNLTVQYSPDGSGAGREKFLAGATSFAGSDAALKEEEAESAKENCGDEGAFHVPAYISPIAVAYNLPGVDEVKMDAETIAKVFSGEIKNWNDEAIAAQNEGVELPDTPITVVHRSDDSGTTENFTAYLTEAAGDAWSYDEVETWPSDITAESAQGTKGVVGLASQTEGAITYADASAVGELGTVSVKVGEEYVKYSAEAAAATVEKSEAKEDGSIELDRATDESGVYPVVLVSYHIYCNQYESQETVDQVKAFAEYVVSEDGQKTAEESAGNAPISEDTRKKAMERIEAISVKG</sequence>
<dbReference type="SUPFAM" id="SSF53850">
    <property type="entry name" value="Periplasmic binding protein-like II"/>
    <property type="match status" value="1"/>
</dbReference>
<dbReference type="Pfam" id="PF12849">
    <property type="entry name" value="PBP_like_2"/>
    <property type="match status" value="1"/>
</dbReference>
<keyword evidence="3 4" id="KW-0592">Phosphate transport</keyword>
<dbReference type="EMBL" id="JAWLUK010000028">
    <property type="protein sequence ID" value="MDV7178189.1"/>
    <property type="molecule type" value="Genomic_DNA"/>
</dbReference>
<evidence type="ECO:0000256" key="5">
    <source>
        <dbReference type="SAM" id="MobiDB-lite"/>
    </source>
</evidence>
<dbReference type="AlphaFoldDB" id="A0AAP5TAP2"/>
<evidence type="ECO:0000313" key="8">
    <source>
        <dbReference type="EMBL" id="MDV7178189.1"/>
    </source>
</evidence>
<evidence type="ECO:0000259" key="7">
    <source>
        <dbReference type="Pfam" id="PF12849"/>
    </source>
</evidence>
<dbReference type="Proteomes" id="UP001185728">
    <property type="component" value="Unassembled WGS sequence"/>
</dbReference>
<dbReference type="PANTHER" id="PTHR42996">
    <property type="entry name" value="PHOSPHATE-BINDING PROTEIN PSTS"/>
    <property type="match status" value="1"/>
</dbReference>
<gene>
    <name evidence="8" type="primary">pstS</name>
    <name evidence="8" type="ORF">R4064_11230</name>
</gene>
<dbReference type="RefSeq" id="WP_063189973.1">
    <property type="nucleotide sequence ID" value="NZ_JAWLUK010000028.1"/>
</dbReference>
<feature type="domain" description="PBP" evidence="7">
    <location>
        <begin position="55"/>
        <end position="345"/>
    </location>
</feature>
<keyword evidence="6" id="KW-0732">Signal</keyword>
<dbReference type="CDD" id="cd13565">
    <property type="entry name" value="PBP2_PstS"/>
    <property type="match status" value="1"/>
</dbReference>
<proteinExistence type="inferred from homology"/>
<evidence type="ECO:0000256" key="2">
    <source>
        <dbReference type="ARBA" id="ARBA00022448"/>
    </source>
</evidence>
<feature type="chain" id="PRO_5042818808" description="Phosphate-binding protein" evidence="6">
    <location>
        <begin position="29"/>
        <end position="379"/>
    </location>
</feature>
<dbReference type="GO" id="GO:0043190">
    <property type="term" value="C:ATP-binding cassette (ABC) transporter complex"/>
    <property type="evidence" value="ECO:0007669"/>
    <property type="project" value="InterPro"/>
</dbReference>
<dbReference type="PANTHER" id="PTHR42996:SF1">
    <property type="entry name" value="PHOSPHATE-BINDING PROTEIN PSTS"/>
    <property type="match status" value="1"/>
</dbReference>
<evidence type="ECO:0000256" key="1">
    <source>
        <dbReference type="ARBA" id="ARBA00008725"/>
    </source>
</evidence>
<accession>A0AAP5TAP2</accession>
<feature type="region of interest" description="Disordered" evidence="5">
    <location>
        <begin position="27"/>
        <end position="58"/>
    </location>
</feature>
<evidence type="ECO:0000313" key="9">
    <source>
        <dbReference type="Proteomes" id="UP001185728"/>
    </source>
</evidence>
<dbReference type="Gene3D" id="3.40.190.10">
    <property type="entry name" value="Periplasmic binding protein-like II"/>
    <property type="match status" value="2"/>
</dbReference>
<dbReference type="InterPro" id="IPR005673">
    <property type="entry name" value="ABC_phos-bd_PstS"/>
</dbReference>
<comment type="caution">
    <text evidence="8">The sequence shown here is derived from an EMBL/GenBank/DDBJ whole genome shotgun (WGS) entry which is preliminary data.</text>
</comment>
<keyword evidence="2 4" id="KW-0813">Transport</keyword>
<dbReference type="GO" id="GO:0042301">
    <property type="term" value="F:phosphate ion binding"/>
    <property type="evidence" value="ECO:0007669"/>
    <property type="project" value="InterPro"/>
</dbReference>
<evidence type="ECO:0000256" key="3">
    <source>
        <dbReference type="ARBA" id="ARBA00022592"/>
    </source>
</evidence>
<name>A0AAP5TAP2_9MICC</name>